<feature type="transmembrane region" description="Helical" evidence="8">
    <location>
        <begin position="241"/>
        <end position="259"/>
    </location>
</feature>
<keyword evidence="4" id="KW-0808">Transferase</keyword>
<dbReference type="Proteomes" id="UP000667650">
    <property type="component" value="Unassembled WGS sequence"/>
</dbReference>
<sequence length="495" mass="56999">MKTYLPIILILSSIKLTIQWFGNRNYGFHRDELLHLSVSEHLNWGFMEFPPLIGLIGKISYLVFDYSLLGMRLFPTLAGVGILVLCCLMAKELGGKSKAILLSGICILAFWPFFRNHTLFQPVAFDQFFWTLGFYYLIRFINSQDKKFLLFLGISLGLGLMNKYTILVWAFGIFIGLFFYQKGKLFKNKWLYVSACIALLIFLPNILWQAQNGFPILKHLEVLSQKQLSGIHPMEFALVQLYFPFTLVISILGVIALLVGKNLKKYKVIGIATLVIFSTMWILNSKAYYFFAAYPVLFASGAVKIEALLSRKPSLIYIFGFILLIPSIYFIPEATPVLDIEKFVEYKGLEEKNGRIELTGDYADMFGWEEQVKLVDSVYQSLSLEEKNNCVLWAENYGEAGALKILGKKYDLPNPISRHGSFWIWGYGNKDADVWISLGNEKPSVEYVFEEMELVKIITHKYAIGEENGIPLYICRKPKIDIEKWWKDYEEHIFD</sequence>
<evidence type="ECO:0000256" key="5">
    <source>
        <dbReference type="ARBA" id="ARBA00022692"/>
    </source>
</evidence>
<dbReference type="AlphaFoldDB" id="A0A964WVY3"/>
<feature type="transmembrane region" description="Helical" evidence="8">
    <location>
        <begin position="266"/>
        <end position="283"/>
    </location>
</feature>
<evidence type="ECO:0000256" key="8">
    <source>
        <dbReference type="SAM" id="Phobius"/>
    </source>
</evidence>
<keyword evidence="2" id="KW-1003">Cell membrane</keyword>
<accession>A0A964WVY3</accession>
<feature type="transmembrane region" description="Helical" evidence="8">
    <location>
        <begin position="97"/>
        <end position="114"/>
    </location>
</feature>
<organism evidence="10 11">
    <name type="scientific">Flagellimonas ochracea</name>
    <dbReference type="NCBI Taxonomy" id="2696472"/>
    <lineage>
        <taxon>Bacteria</taxon>
        <taxon>Pseudomonadati</taxon>
        <taxon>Bacteroidota</taxon>
        <taxon>Flavobacteriia</taxon>
        <taxon>Flavobacteriales</taxon>
        <taxon>Flavobacteriaceae</taxon>
        <taxon>Flagellimonas</taxon>
    </lineage>
</organism>
<evidence type="ECO:0000256" key="6">
    <source>
        <dbReference type="ARBA" id="ARBA00022989"/>
    </source>
</evidence>
<feature type="transmembrane region" description="Helical" evidence="8">
    <location>
        <begin position="289"/>
        <end position="307"/>
    </location>
</feature>
<dbReference type="GO" id="GO:0005886">
    <property type="term" value="C:plasma membrane"/>
    <property type="evidence" value="ECO:0007669"/>
    <property type="project" value="UniProtKB-SubCell"/>
</dbReference>
<evidence type="ECO:0000313" key="11">
    <source>
        <dbReference type="Proteomes" id="UP000667650"/>
    </source>
</evidence>
<dbReference type="GO" id="GO:0016763">
    <property type="term" value="F:pentosyltransferase activity"/>
    <property type="evidence" value="ECO:0007669"/>
    <property type="project" value="TreeGrafter"/>
</dbReference>
<keyword evidence="11" id="KW-1185">Reference proteome</keyword>
<feature type="domain" description="Glycosyltransferase RgtA/B/C/D-like" evidence="9">
    <location>
        <begin position="50"/>
        <end position="208"/>
    </location>
</feature>
<evidence type="ECO:0000256" key="4">
    <source>
        <dbReference type="ARBA" id="ARBA00022679"/>
    </source>
</evidence>
<evidence type="ECO:0000313" key="10">
    <source>
        <dbReference type="EMBL" id="NAY90446.1"/>
    </source>
</evidence>
<protein>
    <submittedName>
        <fullName evidence="10">Phospholipid carrier-dependent glycosyltransferase</fullName>
    </submittedName>
</protein>
<name>A0A964WVY3_9FLAO</name>
<feature type="transmembrane region" description="Helical" evidence="8">
    <location>
        <begin position="5"/>
        <end position="22"/>
    </location>
</feature>
<evidence type="ECO:0000256" key="2">
    <source>
        <dbReference type="ARBA" id="ARBA00022475"/>
    </source>
</evidence>
<comment type="subcellular location">
    <subcellularLocation>
        <location evidence="1">Cell membrane</location>
        <topology evidence="1">Multi-pass membrane protein</topology>
    </subcellularLocation>
</comment>
<gene>
    <name evidence="10" type="ORF">GTQ34_00810</name>
</gene>
<proteinExistence type="predicted"/>
<evidence type="ECO:0000256" key="7">
    <source>
        <dbReference type="ARBA" id="ARBA00023136"/>
    </source>
</evidence>
<dbReference type="PANTHER" id="PTHR33908">
    <property type="entry name" value="MANNOSYLTRANSFERASE YKCB-RELATED"/>
    <property type="match status" value="1"/>
</dbReference>
<keyword evidence="6 8" id="KW-1133">Transmembrane helix</keyword>
<dbReference type="Pfam" id="PF13231">
    <property type="entry name" value="PMT_2"/>
    <property type="match status" value="1"/>
</dbReference>
<keyword evidence="7 8" id="KW-0472">Membrane</keyword>
<keyword evidence="5 8" id="KW-0812">Transmembrane</keyword>
<comment type="caution">
    <text evidence="10">The sequence shown here is derived from an EMBL/GenBank/DDBJ whole genome shotgun (WGS) entry which is preliminary data.</text>
</comment>
<evidence type="ECO:0000259" key="9">
    <source>
        <dbReference type="Pfam" id="PF13231"/>
    </source>
</evidence>
<feature type="transmembrane region" description="Helical" evidence="8">
    <location>
        <begin position="190"/>
        <end position="208"/>
    </location>
</feature>
<evidence type="ECO:0000256" key="3">
    <source>
        <dbReference type="ARBA" id="ARBA00022676"/>
    </source>
</evidence>
<dbReference type="PANTHER" id="PTHR33908:SF11">
    <property type="entry name" value="MEMBRANE PROTEIN"/>
    <property type="match status" value="1"/>
</dbReference>
<feature type="transmembrane region" description="Helical" evidence="8">
    <location>
        <begin position="73"/>
        <end position="91"/>
    </location>
</feature>
<keyword evidence="3" id="KW-0328">Glycosyltransferase</keyword>
<dbReference type="InterPro" id="IPR050297">
    <property type="entry name" value="LipidA_mod_glycosyltrf_83"/>
</dbReference>
<dbReference type="GO" id="GO:0009103">
    <property type="term" value="P:lipopolysaccharide biosynthetic process"/>
    <property type="evidence" value="ECO:0007669"/>
    <property type="project" value="UniProtKB-ARBA"/>
</dbReference>
<dbReference type="InterPro" id="IPR038731">
    <property type="entry name" value="RgtA/B/C-like"/>
</dbReference>
<dbReference type="EMBL" id="JAAABI010000001">
    <property type="protein sequence ID" value="NAY90446.1"/>
    <property type="molecule type" value="Genomic_DNA"/>
</dbReference>
<evidence type="ECO:0000256" key="1">
    <source>
        <dbReference type="ARBA" id="ARBA00004651"/>
    </source>
</evidence>
<feature type="transmembrane region" description="Helical" evidence="8">
    <location>
        <begin position="314"/>
        <end position="332"/>
    </location>
</feature>
<reference evidence="10" key="1">
    <citation type="submission" date="2020-01" db="EMBL/GenBank/DDBJ databases">
        <title>Muricauda ochracea sp. nov., isolated from a tidal flat of Garorim bay in Korea.</title>
        <authorList>
            <person name="Kim D."/>
            <person name="Yoo Y."/>
            <person name="Kim J.-J."/>
        </authorList>
    </citation>
    <scope>NUCLEOTIDE SEQUENCE</scope>
    <source>
        <strain evidence="10">JGD-17</strain>
    </source>
</reference>
<feature type="transmembrane region" description="Helical" evidence="8">
    <location>
        <begin position="148"/>
        <end position="178"/>
    </location>
</feature>